<proteinExistence type="predicted"/>
<organism evidence="1 2">
    <name type="scientific">Solanum commersonii</name>
    <name type="common">Commerson's wild potato</name>
    <name type="synonym">Commerson's nightshade</name>
    <dbReference type="NCBI Taxonomy" id="4109"/>
    <lineage>
        <taxon>Eukaryota</taxon>
        <taxon>Viridiplantae</taxon>
        <taxon>Streptophyta</taxon>
        <taxon>Embryophyta</taxon>
        <taxon>Tracheophyta</taxon>
        <taxon>Spermatophyta</taxon>
        <taxon>Magnoliopsida</taxon>
        <taxon>eudicotyledons</taxon>
        <taxon>Gunneridae</taxon>
        <taxon>Pentapetalae</taxon>
        <taxon>asterids</taxon>
        <taxon>lamiids</taxon>
        <taxon>Solanales</taxon>
        <taxon>Solanaceae</taxon>
        <taxon>Solanoideae</taxon>
        <taxon>Solaneae</taxon>
        <taxon>Solanum</taxon>
    </lineage>
</organism>
<accession>A0A9J5XSG2</accession>
<dbReference type="InterPro" id="IPR012340">
    <property type="entry name" value="NA-bd_OB-fold"/>
</dbReference>
<dbReference type="OrthoDB" id="1304365at2759"/>
<dbReference type="Gene3D" id="2.40.50.140">
    <property type="entry name" value="Nucleic acid-binding proteins"/>
    <property type="match status" value="1"/>
</dbReference>
<evidence type="ECO:0000313" key="1">
    <source>
        <dbReference type="EMBL" id="KAG5590495.1"/>
    </source>
</evidence>
<reference evidence="1 2" key="1">
    <citation type="submission" date="2020-09" db="EMBL/GenBank/DDBJ databases">
        <title>De no assembly of potato wild relative species, Solanum commersonii.</title>
        <authorList>
            <person name="Cho K."/>
        </authorList>
    </citation>
    <scope>NUCLEOTIDE SEQUENCE [LARGE SCALE GENOMIC DNA]</scope>
    <source>
        <strain evidence="1">LZ3.2</strain>
        <tissue evidence="1">Leaf</tissue>
    </source>
</reference>
<gene>
    <name evidence="1" type="ORF">H5410_041009</name>
</gene>
<evidence type="ECO:0000313" key="2">
    <source>
        <dbReference type="Proteomes" id="UP000824120"/>
    </source>
</evidence>
<name>A0A9J5XSG2_SOLCO</name>
<protein>
    <submittedName>
        <fullName evidence="1">Uncharacterized protein</fullName>
    </submittedName>
</protein>
<dbReference type="Proteomes" id="UP000824120">
    <property type="component" value="Chromosome 8"/>
</dbReference>
<keyword evidence="2" id="KW-1185">Reference proteome</keyword>
<dbReference type="EMBL" id="JACXVP010000008">
    <property type="protein sequence ID" value="KAG5590495.1"/>
    <property type="molecule type" value="Genomic_DNA"/>
</dbReference>
<comment type="caution">
    <text evidence="1">The sequence shown here is derived from an EMBL/GenBank/DDBJ whole genome shotgun (WGS) entry which is preliminary data.</text>
</comment>
<sequence>MPYKNSRHEGTFRTIILANEEDSLKPNKSYYIAKGRLDRINPNYYSIHKEVELTFTYNTIIKATWH</sequence>
<dbReference type="AlphaFoldDB" id="A0A9J5XSG2"/>